<feature type="region of interest" description="Disordered" evidence="1">
    <location>
        <begin position="33"/>
        <end position="54"/>
    </location>
</feature>
<sequence>MEELAKNLCDMKTHLFPNANTYVKKNNYVWINEHKKKKNPNPNTNQDSNEQVTK</sequence>
<dbReference type="AlphaFoldDB" id="A0A6C0H5A6"/>
<organism evidence="2">
    <name type="scientific">viral metagenome</name>
    <dbReference type="NCBI Taxonomy" id="1070528"/>
    <lineage>
        <taxon>unclassified sequences</taxon>
        <taxon>metagenomes</taxon>
        <taxon>organismal metagenomes</taxon>
    </lineage>
</organism>
<dbReference type="EMBL" id="MN739880">
    <property type="protein sequence ID" value="QHT75649.1"/>
    <property type="molecule type" value="Genomic_DNA"/>
</dbReference>
<accession>A0A6C0H5A6</accession>
<evidence type="ECO:0000313" key="2">
    <source>
        <dbReference type="EMBL" id="QHT75649.1"/>
    </source>
</evidence>
<name>A0A6C0H5A6_9ZZZZ</name>
<evidence type="ECO:0000256" key="1">
    <source>
        <dbReference type="SAM" id="MobiDB-lite"/>
    </source>
</evidence>
<reference evidence="2" key="1">
    <citation type="journal article" date="2020" name="Nature">
        <title>Giant virus diversity and host interactions through global metagenomics.</title>
        <authorList>
            <person name="Schulz F."/>
            <person name="Roux S."/>
            <person name="Paez-Espino D."/>
            <person name="Jungbluth S."/>
            <person name="Walsh D.A."/>
            <person name="Denef V.J."/>
            <person name="McMahon K.D."/>
            <person name="Konstantinidis K.T."/>
            <person name="Eloe-Fadrosh E.A."/>
            <person name="Kyrpides N.C."/>
            <person name="Woyke T."/>
        </authorList>
    </citation>
    <scope>NUCLEOTIDE SEQUENCE</scope>
    <source>
        <strain evidence="2">GVMAG-M-3300023179-71</strain>
    </source>
</reference>
<protein>
    <submittedName>
        <fullName evidence="2">Uncharacterized protein</fullName>
    </submittedName>
</protein>
<proteinExistence type="predicted"/>